<evidence type="ECO:0000313" key="8">
    <source>
        <dbReference type="Proteomes" id="UP000074664"/>
    </source>
</evidence>
<dbReference type="Proteomes" id="UP000072530">
    <property type="component" value="Unassembled WGS sequence"/>
</dbReference>
<evidence type="ECO:0000313" key="6">
    <source>
        <dbReference type="Proteomes" id="UP000072530"/>
    </source>
</evidence>
<name>A0A116KG78_STRSU</name>
<dbReference type="EMBL" id="FIGG01000001">
    <property type="protein sequence ID" value="CYU35714.1"/>
    <property type="molecule type" value="Genomic_DNA"/>
</dbReference>
<dbReference type="EMBL" id="FIFW01000014">
    <property type="protein sequence ID" value="CYU67894.1"/>
    <property type="molecule type" value="Genomic_DNA"/>
</dbReference>
<organism evidence="1 6">
    <name type="scientific">Streptococcus suis</name>
    <dbReference type="NCBI Taxonomy" id="1307"/>
    <lineage>
        <taxon>Bacteria</taxon>
        <taxon>Bacillati</taxon>
        <taxon>Bacillota</taxon>
        <taxon>Bacilli</taxon>
        <taxon>Lactobacillales</taxon>
        <taxon>Streptococcaceae</taxon>
        <taxon>Streptococcus</taxon>
    </lineage>
</organism>
<dbReference type="RefSeq" id="WP_024412548.1">
    <property type="nucleotide sequence ID" value="NZ_CEDH01000171.1"/>
</dbReference>
<evidence type="ECO:0000313" key="3">
    <source>
        <dbReference type="EMBL" id="CYU67894.1"/>
    </source>
</evidence>
<gene>
    <name evidence="3" type="ORF">ERS132385_01420</name>
    <name evidence="2" type="ORF">ERS132392_00808</name>
    <name evidence="1" type="ORF">ERS132393_00343</name>
    <name evidence="4" type="ORF">ERS132525_00553</name>
</gene>
<dbReference type="Proteomes" id="UP000073434">
    <property type="component" value="Unassembled WGS sequence"/>
</dbReference>
<evidence type="ECO:0000313" key="4">
    <source>
        <dbReference type="EMBL" id="CYX35915.1"/>
    </source>
</evidence>
<accession>A0A116KG78</accession>
<dbReference type="Proteomes" id="UP000074664">
    <property type="component" value="Unassembled WGS sequence"/>
</dbReference>
<evidence type="ECO:0000313" key="1">
    <source>
        <dbReference type="EMBL" id="CYU35714.1"/>
    </source>
</evidence>
<evidence type="ECO:0000313" key="5">
    <source>
        <dbReference type="Proteomes" id="UP000071601"/>
    </source>
</evidence>
<evidence type="ECO:0000313" key="2">
    <source>
        <dbReference type="EMBL" id="CYU44908.1"/>
    </source>
</evidence>
<reference evidence="5 6" key="1">
    <citation type="submission" date="2016-02" db="EMBL/GenBank/DDBJ databases">
        <authorList>
            <consortium name="Pathogen Informatics"/>
        </authorList>
    </citation>
    <scope>NUCLEOTIDE SEQUENCE [LARGE SCALE GENOMIC DNA]</scope>
    <source>
        <strain evidence="3 7">LSS23</strain>
        <strain evidence="2 8">LSS30</strain>
        <strain evidence="1 6">LSS31</strain>
        <strain evidence="4 5">SS985</strain>
    </source>
</reference>
<dbReference type="Proteomes" id="UP000071601">
    <property type="component" value="Unassembled WGS sequence"/>
</dbReference>
<evidence type="ECO:0000313" key="7">
    <source>
        <dbReference type="Proteomes" id="UP000073434"/>
    </source>
</evidence>
<dbReference type="InterPro" id="IPR024234">
    <property type="entry name" value="DUF3801"/>
</dbReference>
<dbReference type="EMBL" id="FILR01000004">
    <property type="protein sequence ID" value="CYX35915.1"/>
    <property type="molecule type" value="Genomic_DNA"/>
</dbReference>
<sequence>MEQERIVCQVGRASMVTGEFLLKLLYLATCRAYEIHTDKASLRQFTGHTDWNKLMATRGRKEVQELFDNEVNLKAFKEEMKHAGVGFATRKNPDGTVQLLYEFKNKQVVESALSKVVNRIMQQPEATAQRLKKTVKQMTPDEKIKYYGEKMQRHMERSREIVASQQLTQGKGRSK</sequence>
<dbReference type="EMBL" id="FIGH01000003">
    <property type="protein sequence ID" value="CYU44908.1"/>
    <property type="molecule type" value="Genomic_DNA"/>
</dbReference>
<proteinExistence type="predicted"/>
<protein>
    <submittedName>
        <fullName evidence="1">Conjugative transposon protein</fullName>
    </submittedName>
</protein>
<dbReference type="AlphaFoldDB" id="A0A116KG78"/>
<dbReference type="Pfam" id="PF12687">
    <property type="entry name" value="DUF3801"/>
    <property type="match status" value="1"/>
</dbReference>